<dbReference type="Proteomes" id="UP000295197">
    <property type="component" value="Unassembled WGS sequence"/>
</dbReference>
<dbReference type="AlphaFoldDB" id="A0A4R3VY58"/>
<protein>
    <submittedName>
        <fullName evidence="3">DDE family transposase</fullName>
    </submittedName>
</protein>
<feature type="domain" description="Transposase DDE" evidence="2">
    <location>
        <begin position="23"/>
        <end position="186"/>
    </location>
</feature>
<gene>
    <name evidence="3" type="ORF">EDC17_10221</name>
</gene>
<organism evidence="3 4">
    <name type="scientific">Sphingobacterium alimentarium</name>
    <dbReference type="NCBI Taxonomy" id="797292"/>
    <lineage>
        <taxon>Bacteria</taxon>
        <taxon>Pseudomonadati</taxon>
        <taxon>Bacteroidota</taxon>
        <taxon>Sphingobacteriia</taxon>
        <taxon>Sphingobacteriales</taxon>
        <taxon>Sphingobacteriaceae</taxon>
        <taxon>Sphingobacterium</taxon>
    </lineage>
</organism>
<sequence length="203" mass="24286">KFTHPVQHLIDKQDTWLMVDEGIEICDKHYQRKTWDKQRRLVIVRQKIANRPNATGRTLSLFPEDEIHRNYRYSAYFTNNEFAATDVWRMYRQRGDAENRIKELKADFGAESFNLKGFYPTEAALIFSMIAYNLMSIFRIFVLQKKTQKTLSTLRYRTFAIGAYFERVGHTLKLKIALTKKRRKWFRGLWDYPIDLQMKISTA</sequence>
<name>A0A4R3VY58_9SPHI</name>
<keyword evidence="1" id="KW-0812">Transmembrane</keyword>
<feature type="non-terminal residue" evidence="3">
    <location>
        <position position="1"/>
    </location>
</feature>
<accession>A0A4R3VY58</accession>
<evidence type="ECO:0000256" key="1">
    <source>
        <dbReference type="SAM" id="Phobius"/>
    </source>
</evidence>
<evidence type="ECO:0000313" key="3">
    <source>
        <dbReference type="EMBL" id="TCV12834.1"/>
    </source>
</evidence>
<reference evidence="3 4" key="1">
    <citation type="submission" date="2019-03" db="EMBL/GenBank/DDBJ databases">
        <title>Genomic Encyclopedia of Type Strains, Phase IV (KMG-IV): sequencing the most valuable type-strain genomes for metagenomic binning, comparative biology and taxonomic classification.</title>
        <authorList>
            <person name="Goeker M."/>
        </authorList>
    </citation>
    <scope>NUCLEOTIDE SEQUENCE [LARGE SCALE GENOMIC DNA]</scope>
    <source>
        <strain evidence="3 4">DSM 22362</strain>
    </source>
</reference>
<dbReference type="Pfam" id="PF13701">
    <property type="entry name" value="DDE_Tnp_1_4"/>
    <property type="match status" value="1"/>
</dbReference>
<comment type="caution">
    <text evidence="3">The sequence shown here is derived from an EMBL/GenBank/DDBJ whole genome shotgun (WGS) entry which is preliminary data.</text>
</comment>
<keyword evidence="1" id="KW-1133">Transmembrane helix</keyword>
<keyword evidence="4" id="KW-1185">Reference proteome</keyword>
<dbReference type="InterPro" id="IPR025668">
    <property type="entry name" value="Tnp_DDE_dom"/>
</dbReference>
<proteinExistence type="predicted"/>
<feature type="transmembrane region" description="Helical" evidence="1">
    <location>
        <begin position="123"/>
        <end position="142"/>
    </location>
</feature>
<keyword evidence="1" id="KW-0472">Membrane</keyword>
<evidence type="ECO:0000259" key="2">
    <source>
        <dbReference type="Pfam" id="PF13701"/>
    </source>
</evidence>
<dbReference type="EMBL" id="SMBZ01000022">
    <property type="protein sequence ID" value="TCV12834.1"/>
    <property type="molecule type" value="Genomic_DNA"/>
</dbReference>
<evidence type="ECO:0000313" key="4">
    <source>
        <dbReference type="Proteomes" id="UP000295197"/>
    </source>
</evidence>
<dbReference type="RefSeq" id="WP_165894392.1">
    <property type="nucleotide sequence ID" value="NZ_SMBZ01000022.1"/>
</dbReference>